<proteinExistence type="predicted"/>
<evidence type="ECO:0000313" key="1">
    <source>
        <dbReference type="EMBL" id="JAD26898.1"/>
    </source>
</evidence>
<dbReference type="AlphaFoldDB" id="A0A0A8YMR3"/>
<accession>A0A0A8YMR3</accession>
<reference evidence="1" key="2">
    <citation type="journal article" date="2015" name="Data Brief">
        <title>Shoot transcriptome of the giant reed, Arundo donax.</title>
        <authorList>
            <person name="Barrero R.A."/>
            <person name="Guerrero F.D."/>
            <person name="Moolhuijzen P."/>
            <person name="Goolsby J.A."/>
            <person name="Tidwell J."/>
            <person name="Bellgard S.E."/>
            <person name="Bellgard M.I."/>
        </authorList>
    </citation>
    <scope>NUCLEOTIDE SEQUENCE</scope>
    <source>
        <tissue evidence="1">Shoot tissue taken approximately 20 cm above the soil surface</tissue>
    </source>
</reference>
<name>A0A0A8YMR3_ARUDO</name>
<organism evidence="1">
    <name type="scientific">Arundo donax</name>
    <name type="common">Giant reed</name>
    <name type="synonym">Donax arundinaceus</name>
    <dbReference type="NCBI Taxonomy" id="35708"/>
    <lineage>
        <taxon>Eukaryota</taxon>
        <taxon>Viridiplantae</taxon>
        <taxon>Streptophyta</taxon>
        <taxon>Embryophyta</taxon>
        <taxon>Tracheophyta</taxon>
        <taxon>Spermatophyta</taxon>
        <taxon>Magnoliopsida</taxon>
        <taxon>Liliopsida</taxon>
        <taxon>Poales</taxon>
        <taxon>Poaceae</taxon>
        <taxon>PACMAD clade</taxon>
        <taxon>Arundinoideae</taxon>
        <taxon>Arundineae</taxon>
        <taxon>Arundo</taxon>
    </lineage>
</organism>
<dbReference type="EMBL" id="GBRH01270997">
    <property type="protein sequence ID" value="JAD26898.1"/>
    <property type="molecule type" value="Transcribed_RNA"/>
</dbReference>
<sequence>MSTSTTSLSHNILLVKAIKPHIAAPIFMDTQPFHTTELNIHC</sequence>
<reference evidence="1" key="1">
    <citation type="submission" date="2014-09" db="EMBL/GenBank/DDBJ databases">
        <authorList>
            <person name="Magalhaes I.L.F."/>
            <person name="Oliveira U."/>
            <person name="Santos F.R."/>
            <person name="Vidigal T.H.D.A."/>
            <person name="Brescovit A.D."/>
            <person name="Santos A.J."/>
        </authorList>
    </citation>
    <scope>NUCLEOTIDE SEQUENCE</scope>
    <source>
        <tissue evidence="1">Shoot tissue taken approximately 20 cm above the soil surface</tissue>
    </source>
</reference>
<protein>
    <submittedName>
        <fullName evidence="1">Uncharacterized protein</fullName>
    </submittedName>
</protein>